<accession>A0A0F7L8G8</accession>
<dbReference type="Pfam" id="PF13730">
    <property type="entry name" value="HTH_36"/>
    <property type="match status" value="1"/>
</dbReference>
<sequence>MAICIHTNGAGVAWPSRETLGHIVSRSKDTISRHTRRLVAAGYLRKLKPKKYPIPRRTNHHWSTARYQVLFEGDKTKLPTKEQFLAAKPTVRLADDTATHSASDNRQGVRGMNNQSHAIAQAFAAGVARASGQHRIAEQNLSMAAKLDAANVSAERILDVTTQMTREALEAGRSAPLTLEQVAAWAGLD</sequence>
<protein>
    <submittedName>
        <fullName evidence="1">Uncharacterized protein</fullName>
    </submittedName>
</protein>
<evidence type="ECO:0000313" key="1">
    <source>
        <dbReference type="EMBL" id="AKH47291.1"/>
    </source>
</evidence>
<reference evidence="1" key="2">
    <citation type="submission" date="2015-03" db="EMBL/GenBank/DDBJ databases">
        <authorList>
            <person name="Chow C.-E.T."/>
            <person name="Winget D.M."/>
            <person name="White R.A.III."/>
            <person name="Hallam S.J."/>
            <person name="Suttle C.A."/>
        </authorList>
    </citation>
    <scope>NUCLEOTIDE SEQUENCE</scope>
    <source>
        <strain evidence="1">H4084944</strain>
    </source>
</reference>
<reference evidence="1" key="1">
    <citation type="journal article" date="2015" name="Front. Microbiol.">
        <title>Combining genomic sequencing methods to explore viral diversity and reveal potential virus-host interactions.</title>
        <authorList>
            <person name="Chow C.E."/>
            <person name="Winget D.M."/>
            <person name="White R.A.III."/>
            <person name="Hallam S.J."/>
            <person name="Suttle C.A."/>
        </authorList>
    </citation>
    <scope>NUCLEOTIDE SEQUENCE</scope>
    <source>
        <strain evidence="1">H4084944</strain>
    </source>
</reference>
<name>A0A0F7L8G8_9VIRU</name>
<proteinExistence type="predicted"/>
<organism evidence="1">
    <name type="scientific">uncultured marine virus</name>
    <dbReference type="NCBI Taxonomy" id="186617"/>
    <lineage>
        <taxon>Viruses</taxon>
        <taxon>environmental samples</taxon>
    </lineage>
</organism>
<dbReference type="EMBL" id="KR029590">
    <property type="protein sequence ID" value="AKH47291.1"/>
    <property type="molecule type" value="Genomic_DNA"/>
</dbReference>